<gene>
    <name evidence="3" type="primary">LOC106865744</name>
    <name evidence="2" type="ORF">BRADI_1g60055v3</name>
</gene>
<feature type="region of interest" description="Disordered" evidence="1">
    <location>
        <begin position="42"/>
        <end position="135"/>
    </location>
</feature>
<organism evidence="2">
    <name type="scientific">Brachypodium distachyon</name>
    <name type="common">Purple false brome</name>
    <name type="synonym">Trachynia distachya</name>
    <dbReference type="NCBI Taxonomy" id="15368"/>
    <lineage>
        <taxon>Eukaryota</taxon>
        <taxon>Viridiplantae</taxon>
        <taxon>Streptophyta</taxon>
        <taxon>Embryophyta</taxon>
        <taxon>Tracheophyta</taxon>
        <taxon>Spermatophyta</taxon>
        <taxon>Magnoliopsida</taxon>
        <taxon>Liliopsida</taxon>
        <taxon>Poales</taxon>
        <taxon>Poaceae</taxon>
        <taxon>BOP clade</taxon>
        <taxon>Pooideae</taxon>
        <taxon>Stipodae</taxon>
        <taxon>Brachypodieae</taxon>
        <taxon>Brachypodium</taxon>
    </lineage>
</organism>
<dbReference type="GeneID" id="106865744"/>
<dbReference type="EMBL" id="CM000880">
    <property type="protein sequence ID" value="PNT77256.1"/>
    <property type="molecule type" value="Genomic_DNA"/>
</dbReference>
<dbReference type="EnsemblPlants" id="PNT77256">
    <property type="protein sequence ID" value="PNT77256"/>
    <property type="gene ID" value="BRADI_1g60055v3"/>
</dbReference>
<evidence type="ECO:0000313" key="4">
    <source>
        <dbReference type="Proteomes" id="UP000008810"/>
    </source>
</evidence>
<protein>
    <submittedName>
        <fullName evidence="2 3">Uncharacterized protein</fullName>
    </submittedName>
</protein>
<feature type="compositionally biased region" description="Basic residues" evidence="1">
    <location>
        <begin position="100"/>
        <end position="110"/>
    </location>
</feature>
<evidence type="ECO:0000313" key="3">
    <source>
        <dbReference type="EnsemblPlants" id="PNT77256"/>
    </source>
</evidence>
<dbReference type="Gramene" id="PNT77256">
    <property type="protein sequence ID" value="PNT77256"/>
    <property type="gene ID" value="BRADI_1g60055v3"/>
</dbReference>
<name>A0A2K2DSJ9_BRADI</name>
<reference evidence="3" key="3">
    <citation type="submission" date="2018-08" db="UniProtKB">
        <authorList>
            <consortium name="EnsemblPlants"/>
        </authorList>
    </citation>
    <scope>IDENTIFICATION</scope>
    <source>
        <strain evidence="3">cv. Bd21</strain>
    </source>
</reference>
<reference evidence="2 3" key="1">
    <citation type="journal article" date="2010" name="Nature">
        <title>Genome sequencing and analysis of the model grass Brachypodium distachyon.</title>
        <authorList>
            <consortium name="International Brachypodium Initiative"/>
        </authorList>
    </citation>
    <scope>NUCLEOTIDE SEQUENCE [LARGE SCALE GENOMIC DNA]</scope>
    <source>
        <strain evidence="2 3">Bd21</strain>
    </source>
</reference>
<reference evidence="2" key="2">
    <citation type="submission" date="2017-06" db="EMBL/GenBank/DDBJ databases">
        <title>WGS assembly of Brachypodium distachyon.</title>
        <authorList>
            <consortium name="The International Brachypodium Initiative"/>
            <person name="Lucas S."/>
            <person name="Harmon-Smith M."/>
            <person name="Lail K."/>
            <person name="Tice H."/>
            <person name="Grimwood J."/>
            <person name="Bruce D."/>
            <person name="Barry K."/>
            <person name="Shu S."/>
            <person name="Lindquist E."/>
            <person name="Wang M."/>
            <person name="Pitluck S."/>
            <person name="Vogel J.P."/>
            <person name="Garvin D.F."/>
            <person name="Mockler T.C."/>
            <person name="Schmutz J."/>
            <person name="Rokhsar D."/>
            <person name="Bevan M.W."/>
        </authorList>
    </citation>
    <scope>NUCLEOTIDE SEQUENCE</scope>
    <source>
        <strain evidence="2">Bd21</strain>
    </source>
</reference>
<dbReference type="AlphaFoldDB" id="A0A2K2DSJ9"/>
<sequence length="135" mass="14234">MASTATTMATPIALPSSMASLVAVAPPEELQHHDAGAAAAMLEKGSGRDWGRRRRGGARMGAGWSREAAAAAGGRRSSKSRGGGGRIRPDLGAGASEIWRKHRGGRRRRVCVTDGFEETDEGKDLPRDMSVQPQI</sequence>
<accession>A0A2K2DSJ9</accession>
<evidence type="ECO:0000313" key="2">
    <source>
        <dbReference type="EMBL" id="PNT77256.1"/>
    </source>
</evidence>
<dbReference type="KEGG" id="bdi:106865744"/>
<keyword evidence="4" id="KW-1185">Reference proteome</keyword>
<dbReference type="Proteomes" id="UP000008810">
    <property type="component" value="Chromosome 1"/>
</dbReference>
<feature type="compositionally biased region" description="Low complexity" evidence="1">
    <location>
        <begin position="61"/>
        <end position="75"/>
    </location>
</feature>
<evidence type="ECO:0000256" key="1">
    <source>
        <dbReference type="SAM" id="MobiDB-lite"/>
    </source>
</evidence>
<proteinExistence type="predicted"/>
<dbReference type="RefSeq" id="XP_014751945.1">
    <property type="nucleotide sequence ID" value="XM_014896459.2"/>
</dbReference>